<dbReference type="Gene3D" id="3.60.110.10">
    <property type="entry name" value="Carbon-nitrogen hydrolase"/>
    <property type="match status" value="1"/>
</dbReference>
<sequence length="381" mass="42845">MKIACLQFDPQIRKVQDNIQKADEILENYLGIEDVQGKVDVLVLPELAFTGYVFASKETIRPFLEPTTSGITTQWAQSTSRRLRCYTIVGYPELAVDYQPPTNAPWRPQVSDPFSETPIEHDDDEDKIQQHSFNACVVTSPDGEVVMNYRKTFLYSTDETWASEGSSFGTLTLTFPTPGFSSNQSATTPLIKSVKVALGICMDLNPYQFRAPFNAYEFANHVLSSGAQLAIIPMAWETRDYFTDSQLKSNPEMRHSSTLRYWCTRLEPLFGYNDKREEDSDQDDDDEAGANTPTETEDEDGGADPWVNIPQAKGSKRNMKEQDRVVVMTCNRAGRENGVLFVGTSSIITLKKKDEKRVGSIEKLEALGMAEERLLVVEVDL</sequence>
<keyword evidence="3" id="KW-0378">Hydrolase</keyword>
<proteinExistence type="predicted"/>
<dbReference type="InterPro" id="IPR039703">
    <property type="entry name" value="Nta1"/>
</dbReference>
<feature type="domain" description="CN hydrolase" evidence="2">
    <location>
        <begin position="1"/>
        <end position="381"/>
    </location>
</feature>
<evidence type="ECO:0000256" key="1">
    <source>
        <dbReference type="SAM" id="MobiDB-lite"/>
    </source>
</evidence>
<dbReference type="PANTHER" id="PTHR11750">
    <property type="entry name" value="PROTEIN N-TERMINAL AMIDASE"/>
    <property type="match status" value="1"/>
</dbReference>
<evidence type="ECO:0000313" key="3">
    <source>
        <dbReference type="EMBL" id="KAK6542517.1"/>
    </source>
</evidence>
<gene>
    <name evidence="3" type="primary">NTA1</name>
    <name evidence="3" type="ORF">TWF694_006468</name>
</gene>
<reference evidence="3 4" key="1">
    <citation type="submission" date="2019-10" db="EMBL/GenBank/DDBJ databases">
        <authorList>
            <person name="Palmer J.M."/>
        </authorList>
    </citation>
    <scope>NUCLEOTIDE SEQUENCE [LARGE SCALE GENOMIC DNA]</scope>
    <source>
        <strain evidence="3 4">TWF694</strain>
    </source>
</reference>
<protein>
    <submittedName>
        <fullName evidence="3">Carbon-nitrogen hydrolase</fullName>
    </submittedName>
</protein>
<name>A0AAV9XLQ3_9PEZI</name>
<comment type="caution">
    <text evidence="3">The sequence shown here is derived from an EMBL/GenBank/DDBJ whole genome shotgun (WGS) entry which is preliminary data.</text>
</comment>
<keyword evidence="4" id="KW-1185">Reference proteome</keyword>
<dbReference type="Proteomes" id="UP001365542">
    <property type="component" value="Unassembled WGS sequence"/>
</dbReference>
<dbReference type="SUPFAM" id="SSF56317">
    <property type="entry name" value="Carbon-nitrogen hydrolase"/>
    <property type="match status" value="1"/>
</dbReference>
<dbReference type="GO" id="GO:0030163">
    <property type="term" value="P:protein catabolic process"/>
    <property type="evidence" value="ECO:0007669"/>
    <property type="project" value="TreeGrafter"/>
</dbReference>
<evidence type="ECO:0000259" key="2">
    <source>
        <dbReference type="PROSITE" id="PS50263"/>
    </source>
</evidence>
<evidence type="ECO:0000313" key="4">
    <source>
        <dbReference type="Proteomes" id="UP001365542"/>
    </source>
</evidence>
<dbReference type="PROSITE" id="PS50263">
    <property type="entry name" value="CN_HYDROLASE"/>
    <property type="match status" value="1"/>
</dbReference>
<dbReference type="GO" id="GO:0008418">
    <property type="term" value="F:protein-N-terminal asparagine amidohydrolase activity"/>
    <property type="evidence" value="ECO:0007669"/>
    <property type="project" value="InterPro"/>
</dbReference>
<dbReference type="Pfam" id="PF00795">
    <property type="entry name" value="CN_hydrolase"/>
    <property type="match status" value="1"/>
</dbReference>
<dbReference type="InterPro" id="IPR003010">
    <property type="entry name" value="C-N_Hydrolase"/>
</dbReference>
<accession>A0AAV9XLQ3</accession>
<dbReference type="PANTHER" id="PTHR11750:SF26">
    <property type="entry name" value="PROTEIN N-TERMINAL AMIDASE"/>
    <property type="match status" value="1"/>
</dbReference>
<feature type="compositionally biased region" description="Acidic residues" evidence="1">
    <location>
        <begin position="279"/>
        <end position="288"/>
    </location>
</feature>
<feature type="region of interest" description="Disordered" evidence="1">
    <location>
        <begin position="274"/>
        <end position="321"/>
    </location>
</feature>
<organism evidence="3 4">
    <name type="scientific">Orbilia ellipsospora</name>
    <dbReference type="NCBI Taxonomy" id="2528407"/>
    <lineage>
        <taxon>Eukaryota</taxon>
        <taxon>Fungi</taxon>
        <taxon>Dikarya</taxon>
        <taxon>Ascomycota</taxon>
        <taxon>Pezizomycotina</taxon>
        <taxon>Orbiliomycetes</taxon>
        <taxon>Orbiliales</taxon>
        <taxon>Orbiliaceae</taxon>
        <taxon>Orbilia</taxon>
    </lineage>
</organism>
<dbReference type="EMBL" id="JAVHJO010000002">
    <property type="protein sequence ID" value="KAK6542517.1"/>
    <property type="molecule type" value="Genomic_DNA"/>
</dbReference>
<dbReference type="AlphaFoldDB" id="A0AAV9XLQ3"/>
<dbReference type="InterPro" id="IPR036526">
    <property type="entry name" value="C-N_Hydrolase_sf"/>
</dbReference>
<dbReference type="GO" id="GO:0070773">
    <property type="term" value="F:protein-N-terminal glutamine amidohydrolase activity"/>
    <property type="evidence" value="ECO:0007669"/>
    <property type="project" value="InterPro"/>
</dbReference>